<dbReference type="PANTHER" id="PTHR33281">
    <property type="entry name" value="UPF0187 PROTEIN YNEE"/>
    <property type="match status" value="1"/>
</dbReference>
<feature type="chain" id="PRO_5040995016" evidence="9">
    <location>
        <begin position="23"/>
        <end position="411"/>
    </location>
</feature>
<dbReference type="EMBL" id="BRXY01000292">
    <property type="protein sequence ID" value="GMH84278.1"/>
    <property type="molecule type" value="Genomic_DNA"/>
</dbReference>
<evidence type="ECO:0000313" key="10">
    <source>
        <dbReference type="EMBL" id="GMH84278.1"/>
    </source>
</evidence>
<protein>
    <submittedName>
        <fullName evidence="10">Uncharacterized protein</fullName>
    </submittedName>
</protein>
<name>A0A9W7BCJ8_9STRA</name>
<reference evidence="11" key="1">
    <citation type="journal article" date="2023" name="Commun. Biol.">
        <title>Genome analysis of Parmales, the sister group of diatoms, reveals the evolutionary specialization of diatoms from phago-mixotrophs to photoautotrophs.</title>
        <authorList>
            <person name="Ban H."/>
            <person name="Sato S."/>
            <person name="Yoshikawa S."/>
            <person name="Yamada K."/>
            <person name="Nakamura Y."/>
            <person name="Ichinomiya M."/>
            <person name="Sato N."/>
            <person name="Blanc-Mathieu R."/>
            <person name="Endo H."/>
            <person name="Kuwata A."/>
            <person name="Ogata H."/>
        </authorList>
    </citation>
    <scope>NUCLEOTIDE SEQUENCE [LARGE SCALE GENOMIC DNA]</scope>
    <source>
        <strain evidence="11">NIES 3701</strain>
    </source>
</reference>
<evidence type="ECO:0000256" key="3">
    <source>
        <dbReference type="ARBA" id="ARBA00022475"/>
    </source>
</evidence>
<keyword evidence="4 8" id="KW-0812">Transmembrane</keyword>
<sequence length="411" mass="46009">MRIQVLIQVLAVLFLCTISTSAFQSLSGSLSGSLSVSARPLHLYSTSSLSSSNDNGNNDLNNDLNNDNISALQHPVPSLRSIQSAIEDLRNFDASRKHKLVSRGESSMTRIWDLQTWSRHQNANRYWRHLVKWPMSTTVRIVFPVVLSFVAWAIVFHNVRKRFLPNFTFDIAPLSLISSAVALLLTLRTNQSLGRLQEARLAWGRLVLHSRDLSSLLASYISPSQAEICGRHLLLLGWSLKARLRGEAEDDVIKLSLPPSDAEYIMSQRRRTVALLRRIRLIVASEVEDNNLDGSAHEAILLRFHELNACIGVSERLLGSPSPPTYTRHTSRVLLSWLALVPLGLESMSLSLPLICLWTTIVAYVMVGIDEIGVQLEQPFQLLPLNSLSAALMRDVVDEMEEGLKLKETHK</sequence>
<keyword evidence="5 8" id="KW-1133">Transmembrane helix</keyword>
<dbReference type="AlphaFoldDB" id="A0A9W7BCJ8"/>
<dbReference type="PANTHER" id="PTHR33281:SF19">
    <property type="entry name" value="VOLTAGE-DEPENDENT ANION CHANNEL-FORMING PROTEIN YNEE"/>
    <property type="match status" value="1"/>
</dbReference>
<keyword evidence="9" id="KW-0732">Signal</keyword>
<comment type="subcellular location">
    <subcellularLocation>
        <location evidence="1">Cell membrane</location>
        <topology evidence="1">Multi-pass membrane protein</topology>
    </subcellularLocation>
</comment>
<keyword evidence="3" id="KW-1003">Cell membrane</keyword>
<evidence type="ECO:0000256" key="1">
    <source>
        <dbReference type="ARBA" id="ARBA00004651"/>
    </source>
</evidence>
<dbReference type="Proteomes" id="UP001165085">
    <property type="component" value="Unassembled WGS sequence"/>
</dbReference>
<organism evidence="10 11">
    <name type="scientific">Triparma strigata</name>
    <dbReference type="NCBI Taxonomy" id="1606541"/>
    <lineage>
        <taxon>Eukaryota</taxon>
        <taxon>Sar</taxon>
        <taxon>Stramenopiles</taxon>
        <taxon>Ochrophyta</taxon>
        <taxon>Bolidophyceae</taxon>
        <taxon>Parmales</taxon>
        <taxon>Triparmaceae</taxon>
        <taxon>Triparma</taxon>
    </lineage>
</organism>
<evidence type="ECO:0000313" key="11">
    <source>
        <dbReference type="Proteomes" id="UP001165085"/>
    </source>
</evidence>
<evidence type="ECO:0000256" key="4">
    <source>
        <dbReference type="ARBA" id="ARBA00022692"/>
    </source>
</evidence>
<dbReference type="GO" id="GO:0005254">
    <property type="term" value="F:chloride channel activity"/>
    <property type="evidence" value="ECO:0007669"/>
    <property type="project" value="InterPro"/>
</dbReference>
<evidence type="ECO:0000256" key="6">
    <source>
        <dbReference type="ARBA" id="ARBA00023065"/>
    </source>
</evidence>
<keyword evidence="6" id="KW-0406">Ion transport</keyword>
<dbReference type="GO" id="GO:0005886">
    <property type="term" value="C:plasma membrane"/>
    <property type="evidence" value="ECO:0007669"/>
    <property type="project" value="UniProtKB-SubCell"/>
</dbReference>
<evidence type="ECO:0000256" key="5">
    <source>
        <dbReference type="ARBA" id="ARBA00022989"/>
    </source>
</evidence>
<comment type="caution">
    <text evidence="10">The sequence shown here is derived from an EMBL/GenBank/DDBJ whole genome shotgun (WGS) entry which is preliminary data.</text>
</comment>
<dbReference type="OrthoDB" id="1368at2759"/>
<proteinExistence type="predicted"/>
<evidence type="ECO:0000256" key="2">
    <source>
        <dbReference type="ARBA" id="ARBA00022448"/>
    </source>
</evidence>
<evidence type="ECO:0000256" key="7">
    <source>
        <dbReference type="ARBA" id="ARBA00023136"/>
    </source>
</evidence>
<dbReference type="Pfam" id="PF25539">
    <property type="entry name" value="Bestrophin_2"/>
    <property type="match status" value="1"/>
</dbReference>
<evidence type="ECO:0000256" key="9">
    <source>
        <dbReference type="SAM" id="SignalP"/>
    </source>
</evidence>
<keyword evidence="11" id="KW-1185">Reference proteome</keyword>
<feature type="transmembrane region" description="Helical" evidence="8">
    <location>
        <begin position="137"/>
        <end position="155"/>
    </location>
</feature>
<keyword evidence="7 8" id="KW-0472">Membrane</keyword>
<feature type="transmembrane region" description="Helical" evidence="8">
    <location>
        <begin position="167"/>
        <end position="187"/>
    </location>
</feature>
<gene>
    <name evidence="10" type="ORF">TrST_g704</name>
</gene>
<feature type="signal peptide" evidence="9">
    <location>
        <begin position="1"/>
        <end position="22"/>
    </location>
</feature>
<dbReference type="InterPro" id="IPR044669">
    <property type="entry name" value="YneE/VCCN1/2-like"/>
</dbReference>
<evidence type="ECO:0000256" key="8">
    <source>
        <dbReference type="SAM" id="Phobius"/>
    </source>
</evidence>
<accession>A0A9W7BCJ8</accession>
<keyword evidence="2" id="KW-0813">Transport</keyword>